<accession>A0A3M7SIU1</accession>
<reference evidence="1 2" key="1">
    <citation type="journal article" date="2018" name="Sci. Rep.">
        <title>Genomic signatures of local adaptation to the degree of environmental predictability in rotifers.</title>
        <authorList>
            <person name="Franch-Gras L."/>
            <person name="Hahn C."/>
            <person name="Garcia-Roger E.M."/>
            <person name="Carmona M.J."/>
            <person name="Serra M."/>
            <person name="Gomez A."/>
        </authorList>
    </citation>
    <scope>NUCLEOTIDE SEQUENCE [LARGE SCALE GENOMIC DNA]</scope>
    <source>
        <strain evidence="1">HYR1</strain>
    </source>
</reference>
<evidence type="ECO:0000313" key="2">
    <source>
        <dbReference type="Proteomes" id="UP000276133"/>
    </source>
</evidence>
<dbReference type="EMBL" id="REGN01001284">
    <property type="protein sequence ID" value="RNA35814.1"/>
    <property type="molecule type" value="Genomic_DNA"/>
</dbReference>
<comment type="caution">
    <text evidence="1">The sequence shown here is derived from an EMBL/GenBank/DDBJ whole genome shotgun (WGS) entry which is preliminary data.</text>
</comment>
<dbReference type="Proteomes" id="UP000276133">
    <property type="component" value="Unassembled WGS sequence"/>
</dbReference>
<organism evidence="1 2">
    <name type="scientific">Brachionus plicatilis</name>
    <name type="common">Marine rotifer</name>
    <name type="synonym">Brachionus muelleri</name>
    <dbReference type="NCBI Taxonomy" id="10195"/>
    <lineage>
        <taxon>Eukaryota</taxon>
        <taxon>Metazoa</taxon>
        <taxon>Spiralia</taxon>
        <taxon>Gnathifera</taxon>
        <taxon>Rotifera</taxon>
        <taxon>Eurotatoria</taxon>
        <taxon>Monogononta</taxon>
        <taxon>Pseudotrocha</taxon>
        <taxon>Ploima</taxon>
        <taxon>Brachionidae</taxon>
        <taxon>Brachionus</taxon>
    </lineage>
</organism>
<evidence type="ECO:0000313" key="1">
    <source>
        <dbReference type="EMBL" id="RNA35814.1"/>
    </source>
</evidence>
<name>A0A3M7SIU1_BRAPC</name>
<dbReference type="AlphaFoldDB" id="A0A3M7SIU1"/>
<keyword evidence="2" id="KW-1185">Reference proteome</keyword>
<sequence length="88" mass="10234">MNNIAKPGIRSLRTNSQNLEIKIAPNVQNSGKLVDSYLRLYKDNYININFVIFFRSKVGLCFTFTLKSWKCDSQSNNLFFKIVYNITC</sequence>
<protein>
    <submittedName>
        <fullName evidence="1">Uncharacterized protein</fullName>
    </submittedName>
</protein>
<gene>
    <name evidence="1" type="ORF">BpHYR1_001904</name>
</gene>
<proteinExistence type="predicted"/>